<dbReference type="GO" id="GO:0016787">
    <property type="term" value="F:hydrolase activity"/>
    <property type="evidence" value="ECO:0007669"/>
    <property type="project" value="UniProtKB-KW"/>
</dbReference>
<proteinExistence type="predicted"/>
<dbReference type="Proteomes" id="UP000469185">
    <property type="component" value="Unassembled WGS sequence"/>
</dbReference>
<feature type="compositionally biased region" description="Basic and acidic residues" evidence="1">
    <location>
        <begin position="1"/>
        <end position="11"/>
    </location>
</feature>
<dbReference type="SUPFAM" id="SSF53474">
    <property type="entry name" value="alpha/beta-Hydrolases"/>
    <property type="match status" value="1"/>
</dbReference>
<organism evidence="3 4">
    <name type="scientific">Phytoactinopolyspora alkaliphila</name>
    <dbReference type="NCBI Taxonomy" id="1783498"/>
    <lineage>
        <taxon>Bacteria</taxon>
        <taxon>Bacillati</taxon>
        <taxon>Actinomycetota</taxon>
        <taxon>Actinomycetes</taxon>
        <taxon>Jiangellales</taxon>
        <taxon>Jiangellaceae</taxon>
        <taxon>Phytoactinopolyspora</taxon>
    </lineage>
</organism>
<name>A0A6N9YQI7_9ACTN</name>
<sequence length="211" mass="21894">MARAGMTEKKAVATPTGPAKLWMDEAPEPRLRLLLGHGAGGGPEARDLAALARELPEHGVSVLRFEQPWRIAGKKIAPRPALLDEAWLAIPVPADLPLVVGGRSSGARVACRTATAMGASGVVALAFPLHPPGKPEKSRLDELTGAGVPTLVVQGERDSFGRPAEFGAGPFTLASIAHADHGMAVPKANNQADALSAMVGAVREFVLRFAG</sequence>
<feature type="domain" description="KANL3/Tex30 alpha/beta hydrolase-like" evidence="2">
    <location>
        <begin position="31"/>
        <end position="205"/>
    </location>
</feature>
<dbReference type="InterPro" id="IPR029058">
    <property type="entry name" value="AB_hydrolase_fold"/>
</dbReference>
<dbReference type="AlphaFoldDB" id="A0A6N9YQI7"/>
<evidence type="ECO:0000313" key="4">
    <source>
        <dbReference type="Proteomes" id="UP000469185"/>
    </source>
</evidence>
<evidence type="ECO:0000256" key="1">
    <source>
        <dbReference type="SAM" id="MobiDB-lite"/>
    </source>
</evidence>
<keyword evidence="3" id="KW-0378">Hydrolase</keyword>
<evidence type="ECO:0000259" key="2">
    <source>
        <dbReference type="Pfam" id="PF20408"/>
    </source>
</evidence>
<dbReference type="InterPro" id="IPR026555">
    <property type="entry name" value="NSL3/Tex30"/>
</dbReference>
<accession>A0A6N9YQI7</accession>
<dbReference type="PANTHER" id="PTHR13136">
    <property type="entry name" value="TESTIS DEVELOPMENT PROTEIN PRTD"/>
    <property type="match status" value="1"/>
</dbReference>
<dbReference type="EMBL" id="JAAGOB010000010">
    <property type="protein sequence ID" value="NED97234.1"/>
    <property type="molecule type" value="Genomic_DNA"/>
</dbReference>
<dbReference type="PANTHER" id="PTHR13136:SF11">
    <property type="entry name" value="TESTIS-EXPRESSED PROTEIN 30"/>
    <property type="match status" value="1"/>
</dbReference>
<evidence type="ECO:0000313" key="3">
    <source>
        <dbReference type="EMBL" id="NED97234.1"/>
    </source>
</evidence>
<reference evidence="3 4" key="1">
    <citation type="submission" date="2020-02" db="EMBL/GenBank/DDBJ databases">
        <authorList>
            <person name="Li X.-J."/>
            <person name="Feng X.-M."/>
        </authorList>
    </citation>
    <scope>NUCLEOTIDE SEQUENCE [LARGE SCALE GENOMIC DNA]</scope>
    <source>
        <strain evidence="3 4">CGMCC 4.7225</strain>
    </source>
</reference>
<keyword evidence="4" id="KW-1185">Reference proteome</keyword>
<feature type="region of interest" description="Disordered" evidence="1">
    <location>
        <begin position="1"/>
        <end position="20"/>
    </location>
</feature>
<dbReference type="Pfam" id="PF20408">
    <property type="entry name" value="Abhydrolase_11"/>
    <property type="match status" value="1"/>
</dbReference>
<protein>
    <submittedName>
        <fullName evidence="3">Hydrolase</fullName>
    </submittedName>
</protein>
<gene>
    <name evidence="3" type="ORF">G1H11_18200</name>
</gene>
<dbReference type="InterPro" id="IPR046879">
    <property type="entry name" value="KANL3/Tex30_Abhydrolase"/>
</dbReference>
<comment type="caution">
    <text evidence="3">The sequence shown here is derived from an EMBL/GenBank/DDBJ whole genome shotgun (WGS) entry which is preliminary data.</text>
</comment>
<dbReference type="Gene3D" id="3.40.50.1820">
    <property type="entry name" value="alpha/beta hydrolase"/>
    <property type="match status" value="1"/>
</dbReference>